<dbReference type="GO" id="GO:0052689">
    <property type="term" value="F:carboxylic ester hydrolase activity"/>
    <property type="evidence" value="ECO:0007669"/>
    <property type="project" value="UniProtKB-KW"/>
</dbReference>
<keyword evidence="4" id="KW-1015">Disulfide bond</keyword>
<dbReference type="InParanoid" id="A0A6J2YUV4"/>
<dbReference type="PROSITE" id="PS00941">
    <property type="entry name" value="CARBOXYLESTERASE_B_2"/>
    <property type="match status" value="1"/>
</dbReference>
<dbReference type="PROSITE" id="PS00122">
    <property type="entry name" value="CARBOXYLESTERASE_B_1"/>
    <property type="match status" value="1"/>
</dbReference>
<dbReference type="GeneID" id="115890852"/>
<keyword evidence="3 6" id="KW-0378">Hydrolase</keyword>
<feature type="domain" description="Carboxylesterase type B" evidence="7">
    <location>
        <begin position="22"/>
        <end position="554"/>
    </location>
</feature>
<protein>
    <recommendedName>
        <fullName evidence="6">Carboxylic ester hydrolase</fullName>
        <ecNumber evidence="6">3.1.1.-</ecNumber>
    </recommendedName>
</protein>
<evidence type="ECO:0000259" key="7">
    <source>
        <dbReference type="Pfam" id="PF00135"/>
    </source>
</evidence>
<name>A0A6J2YUV4_SITOR</name>
<evidence type="ECO:0000256" key="3">
    <source>
        <dbReference type="ARBA" id="ARBA00022801"/>
    </source>
</evidence>
<feature type="signal peptide" evidence="6">
    <location>
        <begin position="1"/>
        <end position="19"/>
    </location>
</feature>
<proteinExistence type="inferred from homology"/>
<evidence type="ECO:0000256" key="4">
    <source>
        <dbReference type="ARBA" id="ARBA00023157"/>
    </source>
</evidence>
<keyword evidence="8" id="KW-1185">Reference proteome</keyword>
<dbReference type="EC" id="3.1.1.-" evidence="6"/>
<evidence type="ECO:0000256" key="6">
    <source>
        <dbReference type="RuleBase" id="RU361235"/>
    </source>
</evidence>
<keyword evidence="2" id="KW-0719">Serine esterase</keyword>
<gene>
    <name evidence="9" type="primary">LOC115890852</name>
</gene>
<dbReference type="InterPro" id="IPR002018">
    <property type="entry name" value="CarbesteraseB"/>
</dbReference>
<sequence>MVFKCLIVFVLFVVGHISAENLTIQIADGQVKGVETWSIAGNTYYAFYSIRYAKAPTGILRFQAPVPVDPWTDVYDATYEKNICYQVNVDSSDEDEDCLTLSVYTPINPLNDDNEKYPVMVYIHGGGFYWGSGQTKSYTGGIGPGYLMDSKVVMVSINYRLGPFGFFSTGDTVIPGNAGLKDQTLALKWVQNNIAYFGGDTSKVTIFGESAGGASVAYQLLSASSKGLYTAAILESGTALCPWAFQRNQTEITYKTASFIDSQFDENRDSQQLLSYLQTVDAKAIDDASRNYTDWAEPYVEPGVTGILNGQLQQGFFYAPVVEVVHDGAFLITNPYEAFASGSFNQVPILIGTCSEEGLMSYDTHLQYTLSMYDLDHALLVPQGMHVADDQTKSKIGDEIKNIYSPNGDMQDNLLSGIQYYTDQNFQKSLISHAELQSQYTDVYFYIFSYSGDMGGNSDHRYPGSGNVTHTEEGNYIFERNNPKNFPVDDQLVHERIVRLWVNFAYYKNPTPSEDSILQNVTWPLVTESNFQYLDIGENVQILKDPKKEKYSFWKDLYETYGVRPYETY</sequence>
<evidence type="ECO:0000256" key="5">
    <source>
        <dbReference type="ARBA" id="ARBA00023180"/>
    </source>
</evidence>
<dbReference type="InterPro" id="IPR029058">
    <property type="entry name" value="AB_hydrolase_fold"/>
</dbReference>
<dbReference type="Proteomes" id="UP000504635">
    <property type="component" value="Unplaced"/>
</dbReference>
<evidence type="ECO:0000256" key="2">
    <source>
        <dbReference type="ARBA" id="ARBA00022487"/>
    </source>
</evidence>
<dbReference type="RefSeq" id="XP_030767067.1">
    <property type="nucleotide sequence ID" value="XM_030911207.1"/>
</dbReference>
<feature type="chain" id="PRO_5027150650" description="Carboxylic ester hydrolase" evidence="6">
    <location>
        <begin position="20"/>
        <end position="569"/>
    </location>
</feature>
<dbReference type="PANTHER" id="PTHR43142:SF1">
    <property type="entry name" value="CARBOXYLIC ESTER HYDROLASE"/>
    <property type="match status" value="1"/>
</dbReference>
<keyword evidence="6" id="KW-0732">Signal</keyword>
<organism evidence="8 9">
    <name type="scientific">Sitophilus oryzae</name>
    <name type="common">Rice weevil</name>
    <name type="synonym">Curculio oryzae</name>
    <dbReference type="NCBI Taxonomy" id="7048"/>
    <lineage>
        <taxon>Eukaryota</taxon>
        <taxon>Metazoa</taxon>
        <taxon>Ecdysozoa</taxon>
        <taxon>Arthropoda</taxon>
        <taxon>Hexapoda</taxon>
        <taxon>Insecta</taxon>
        <taxon>Pterygota</taxon>
        <taxon>Neoptera</taxon>
        <taxon>Endopterygota</taxon>
        <taxon>Coleoptera</taxon>
        <taxon>Polyphaga</taxon>
        <taxon>Cucujiformia</taxon>
        <taxon>Curculionidae</taxon>
        <taxon>Dryophthorinae</taxon>
        <taxon>Sitophilus</taxon>
    </lineage>
</organism>
<keyword evidence="5" id="KW-0325">Glycoprotein</keyword>
<comment type="similarity">
    <text evidence="1 6">Belongs to the type-B carboxylesterase/lipase family.</text>
</comment>
<dbReference type="PANTHER" id="PTHR43142">
    <property type="entry name" value="CARBOXYLIC ESTER HYDROLASE"/>
    <property type="match status" value="1"/>
</dbReference>
<accession>A0A6J2YUV4</accession>
<reference evidence="9" key="1">
    <citation type="submission" date="2025-08" db="UniProtKB">
        <authorList>
            <consortium name="RefSeq"/>
        </authorList>
    </citation>
    <scope>IDENTIFICATION</scope>
    <source>
        <tissue evidence="9">Gonads</tissue>
    </source>
</reference>
<evidence type="ECO:0000313" key="8">
    <source>
        <dbReference type="Proteomes" id="UP000504635"/>
    </source>
</evidence>
<dbReference type="SUPFAM" id="SSF53474">
    <property type="entry name" value="alpha/beta-Hydrolases"/>
    <property type="match status" value="1"/>
</dbReference>
<evidence type="ECO:0000256" key="1">
    <source>
        <dbReference type="ARBA" id="ARBA00005964"/>
    </source>
</evidence>
<dbReference type="Gene3D" id="3.40.50.1820">
    <property type="entry name" value="alpha/beta hydrolase"/>
    <property type="match status" value="1"/>
</dbReference>
<dbReference type="InterPro" id="IPR019819">
    <property type="entry name" value="Carboxylesterase_B_CS"/>
</dbReference>
<dbReference type="KEGG" id="soy:115890852"/>
<evidence type="ECO:0000313" key="9">
    <source>
        <dbReference type="RefSeq" id="XP_030767067.1"/>
    </source>
</evidence>
<dbReference type="OrthoDB" id="6846267at2759"/>
<dbReference type="InterPro" id="IPR019826">
    <property type="entry name" value="Carboxylesterase_B_AS"/>
</dbReference>
<dbReference type="Pfam" id="PF00135">
    <property type="entry name" value="COesterase"/>
    <property type="match status" value="1"/>
</dbReference>
<dbReference type="AlphaFoldDB" id="A0A6J2YUV4"/>